<evidence type="ECO:0008006" key="4">
    <source>
        <dbReference type="Google" id="ProtNLM"/>
    </source>
</evidence>
<dbReference type="Proteomes" id="UP000004671">
    <property type="component" value="Chromosome"/>
</dbReference>
<dbReference type="Pfam" id="PF07963">
    <property type="entry name" value="N_methyl"/>
    <property type="match status" value="1"/>
</dbReference>
<proteinExistence type="predicted"/>
<name>H1XNJ6_CALAY</name>
<sequence length="138" mass="16144" precursor="true">MLTRFKQREEGLTLIELVVVLVLIGIIFPTFFSLAGMASVKAAKFLRSQQAQYLAESKMEEIIGFRKLNWDWYKSIEKFEKTETLDDDFTRSVKVEKIKNWGKAQIEGWQVTVTVSHPVLEENVTLSIRFSKYYEIKE</sequence>
<feature type="transmembrane region" description="Helical" evidence="1">
    <location>
        <begin position="12"/>
        <end position="38"/>
    </location>
</feature>
<evidence type="ECO:0000313" key="3">
    <source>
        <dbReference type="Proteomes" id="UP000004671"/>
    </source>
</evidence>
<dbReference type="AlphaFoldDB" id="H1XNJ6"/>
<dbReference type="EMBL" id="CM001402">
    <property type="protein sequence ID" value="EHO43234.1"/>
    <property type="molecule type" value="Genomic_DNA"/>
</dbReference>
<dbReference type="InParanoid" id="H1XNJ6"/>
<keyword evidence="3" id="KW-1185">Reference proteome</keyword>
<keyword evidence="1" id="KW-1133">Transmembrane helix</keyword>
<protein>
    <recommendedName>
        <fullName evidence="4">Prepilin-type N-terminal cleavage/methylation domain-containing protein</fullName>
    </recommendedName>
</protein>
<gene>
    <name evidence="2" type="ORF">Calab_3636</name>
</gene>
<accession>H1XNJ6</accession>
<dbReference type="STRING" id="880073.Cabys_2580"/>
<keyword evidence="1" id="KW-0812">Transmembrane</keyword>
<reference evidence="2 3" key="1">
    <citation type="submission" date="2011-09" db="EMBL/GenBank/DDBJ databases">
        <title>The permanent draft genome of Caldithrix abyssi DSM 13497.</title>
        <authorList>
            <consortium name="US DOE Joint Genome Institute (JGI-PGF)"/>
            <person name="Lucas S."/>
            <person name="Han J."/>
            <person name="Lapidus A."/>
            <person name="Bruce D."/>
            <person name="Goodwin L."/>
            <person name="Pitluck S."/>
            <person name="Peters L."/>
            <person name="Kyrpides N."/>
            <person name="Mavromatis K."/>
            <person name="Ivanova N."/>
            <person name="Mikhailova N."/>
            <person name="Chertkov O."/>
            <person name="Detter J.C."/>
            <person name="Tapia R."/>
            <person name="Han C."/>
            <person name="Land M."/>
            <person name="Hauser L."/>
            <person name="Markowitz V."/>
            <person name="Cheng J.-F."/>
            <person name="Hugenholtz P."/>
            <person name="Woyke T."/>
            <person name="Wu D."/>
            <person name="Spring S."/>
            <person name="Brambilla E."/>
            <person name="Klenk H.-P."/>
            <person name="Eisen J.A."/>
        </authorList>
    </citation>
    <scope>NUCLEOTIDE SEQUENCE [LARGE SCALE GENOMIC DNA]</scope>
    <source>
        <strain evidence="2 3">DSM 13497</strain>
    </source>
</reference>
<dbReference type="RefSeq" id="WP_006930789.1">
    <property type="nucleotide sequence ID" value="NZ_CP018099.1"/>
</dbReference>
<dbReference type="PaxDb" id="880073-Calab_3636"/>
<evidence type="ECO:0000256" key="1">
    <source>
        <dbReference type="SAM" id="Phobius"/>
    </source>
</evidence>
<dbReference type="InterPro" id="IPR012902">
    <property type="entry name" value="N_methyl_site"/>
</dbReference>
<organism evidence="2 3">
    <name type="scientific">Caldithrix abyssi DSM 13497</name>
    <dbReference type="NCBI Taxonomy" id="880073"/>
    <lineage>
        <taxon>Bacteria</taxon>
        <taxon>Pseudomonadati</taxon>
        <taxon>Calditrichota</taxon>
        <taxon>Calditrichia</taxon>
        <taxon>Calditrichales</taxon>
        <taxon>Calditrichaceae</taxon>
        <taxon>Caldithrix</taxon>
    </lineage>
</organism>
<evidence type="ECO:0000313" key="2">
    <source>
        <dbReference type="EMBL" id="EHO43234.1"/>
    </source>
</evidence>
<keyword evidence="1" id="KW-0472">Membrane</keyword>
<dbReference type="HOGENOM" id="CLU_1851420_0_0_0"/>
<dbReference type="NCBIfam" id="TIGR02532">
    <property type="entry name" value="IV_pilin_GFxxxE"/>
    <property type="match status" value="1"/>
</dbReference>